<dbReference type="EMBL" id="KK101041">
    <property type="protein sequence ID" value="KIZ02469.1"/>
    <property type="molecule type" value="Genomic_DNA"/>
</dbReference>
<name>A0A0D2L663_9CHLO</name>
<dbReference type="PANTHER" id="PTHR44329">
    <property type="entry name" value="SERINE/THREONINE-PROTEIN KINASE TNNI3K-RELATED"/>
    <property type="match status" value="1"/>
</dbReference>
<dbReference type="PIRSF" id="PIRSF000654">
    <property type="entry name" value="Integrin-linked_kinase"/>
    <property type="match status" value="1"/>
</dbReference>
<proteinExistence type="predicted"/>
<dbReference type="RefSeq" id="XP_013901488.1">
    <property type="nucleotide sequence ID" value="XM_014046034.1"/>
</dbReference>
<gene>
    <name evidence="2" type="ORF">MNEG_5489</name>
</gene>
<dbReference type="SUPFAM" id="SSF56112">
    <property type="entry name" value="Protein kinase-like (PK-like)"/>
    <property type="match status" value="1"/>
</dbReference>
<dbReference type="PROSITE" id="PS50011">
    <property type="entry name" value="PROTEIN_KINASE_DOM"/>
    <property type="match status" value="1"/>
</dbReference>
<dbReference type="InterPro" id="IPR001245">
    <property type="entry name" value="Ser-Thr/Tyr_kinase_cat_dom"/>
</dbReference>
<dbReference type="GeneID" id="25738366"/>
<dbReference type="Gene3D" id="3.30.200.20">
    <property type="entry name" value="Phosphorylase Kinase, domain 1"/>
    <property type="match status" value="1"/>
</dbReference>
<accession>A0A0D2L663</accession>
<protein>
    <submittedName>
        <fullName evidence="2">LIM domain kinase 1</fullName>
    </submittedName>
</protein>
<dbReference type="Proteomes" id="UP000054498">
    <property type="component" value="Unassembled WGS sequence"/>
</dbReference>
<reference evidence="2 3" key="1">
    <citation type="journal article" date="2013" name="BMC Genomics">
        <title>Reconstruction of the lipid metabolism for the microalga Monoraphidium neglectum from its genome sequence reveals characteristics suitable for biofuel production.</title>
        <authorList>
            <person name="Bogen C."/>
            <person name="Al-Dilaimi A."/>
            <person name="Albersmeier A."/>
            <person name="Wichmann J."/>
            <person name="Grundmann M."/>
            <person name="Rupp O."/>
            <person name="Lauersen K.J."/>
            <person name="Blifernez-Klassen O."/>
            <person name="Kalinowski J."/>
            <person name="Goesmann A."/>
            <person name="Mussgnug J.H."/>
            <person name="Kruse O."/>
        </authorList>
    </citation>
    <scope>NUCLEOTIDE SEQUENCE [LARGE SCALE GENOMIC DNA]</scope>
    <source>
        <strain evidence="2 3">SAG 48.87</strain>
    </source>
</reference>
<dbReference type="GO" id="GO:0005524">
    <property type="term" value="F:ATP binding"/>
    <property type="evidence" value="ECO:0007669"/>
    <property type="project" value="InterPro"/>
</dbReference>
<dbReference type="InterPro" id="IPR051681">
    <property type="entry name" value="Ser/Thr_Kinases-Pseudokinases"/>
</dbReference>
<keyword evidence="3" id="KW-1185">Reference proteome</keyword>
<dbReference type="PANTHER" id="PTHR44329:SF289">
    <property type="entry name" value="SERINE_THREONINE-PROTEIN KINASE VIK"/>
    <property type="match status" value="1"/>
</dbReference>
<dbReference type="InterPro" id="IPR000719">
    <property type="entry name" value="Prot_kinase_dom"/>
</dbReference>
<dbReference type="OrthoDB" id="547522at2759"/>
<evidence type="ECO:0000313" key="2">
    <source>
        <dbReference type="EMBL" id="KIZ02469.1"/>
    </source>
</evidence>
<evidence type="ECO:0000259" key="1">
    <source>
        <dbReference type="PROSITE" id="PS50011"/>
    </source>
</evidence>
<keyword evidence="2" id="KW-0808">Transferase</keyword>
<dbReference type="Gene3D" id="1.10.510.10">
    <property type="entry name" value="Transferase(Phosphotransferase) domain 1"/>
    <property type="match status" value="1"/>
</dbReference>
<sequence length="330" mass="36968">MIFEEELKLGRKIGSGAEGEVFLARWKGIQVAAKEFIVRGGKHGEKEARESLFKEIRMLADLTNHPNVVHFCGVCLRKGNLKPLVVTQYYEKGSAHQLLLKAKSRLDLAPPARKEEALRELRDLSWAGRLKMLHNVAAAMMFVHSQGVLHGDLRSPNLFVDSHGKLVVADFGFGETLPQGAQEVSVKVTTNPRWVAPEAMHTRRISKASDVYSFAIIMYEVGGVTDGGRMLTWTMPYHNCNDGTVCIAKRIQDSNFVGVTPEVPQLPPDEQLPLAPRGRHLEQYKQLMTACWDPDPSKRPTFKRVTALLEKQQKIVDCSDGINCWVMLLT</sequence>
<dbReference type="STRING" id="145388.A0A0D2L663"/>
<dbReference type="KEGG" id="mng:MNEG_5489"/>
<evidence type="ECO:0000313" key="3">
    <source>
        <dbReference type="Proteomes" id="UP000054498"/>
    </source>
</evidence>
<dbReference type="AlphaFoldDB" id="A0A0D2L663"/>
<dbReference type="InterPro" id="IPR011009">
    <property type="entry name" value="Kinase-like_dom_sf"/>
</dbReference>
<keyword evidence="2" id="KW-0418">Kinase</keyword>
<feature type="domain" description="Protein kinase" evidence="1">
    <location>
        <begin position="7"/>
        <end position="316"/>
    </location>
</feature>
<dbReference type="Pfam" id="PF07714">
    <property type="entry name" value="PK_Tyr_Ser-Thr"/>
    <property type="match status" value="1"/>
</dbReference>
<organism evidence="2 3">
    <name type="scientific">Monoraphidium neglectum</name>
    <dbReference type="NCBI Taxonomy" id="145388"/>
    <lineage>
        <taxon>Eukaryota</taxon>
        <taxon>Viridiplantae</taxon>
        <taxon>Chlorophyta</taxon>
        <taxon>core chlorophytes</taxon>
        <taxon>Chlorophyceae</taxon>
        <taxon>CS clade</taxon>
        <taxon>Sphaeropleales</taxon>
        <taxon>Selenastraceae</taxon>
        <taxon>Monoraphidium</taxon>
    </lineage>
</organism>
<dbReference type="GO" id="GO:0004674">
    <property type="term" value="F:protein serine/threonine kinase activity"/>
    <property type="evidence" value="ECO:0007669"/>
    <property type="project" value="TreeGrafter"/>
</dbReference>